<keyword evidence="2 4" id="KW-0663">Pyridoxal phosphate</keyword>
<feature type="binding site" evidence="5">
    <location>
        <position position="324"/>
    </location>
    <ligand>
        <name>substrate</name>
    </ligand>
</feature>
<dbReference type="Pfam" id="PF00842">
    <property type="entry name" value="Ala_racemase_C"/>
    <property type="match status" value="1"/>
</dbReference>
<proteinExistence type="predicted"/>
<protein>
    <submittedName>
        <fullName evidence="7">Racemase</fullName>
    </submittedName>
</protein>
<dbReference type="PROSITE" id="PS00395">
    <property type="entry name" value="ALANINE_RACEMASE"/>
    <property type="match status" value="1"/>
</dbReference>
<dbReference type="SUPFAM" id="SSF50621">
    <property type="entry name" value="Alanine racemase C-terminal domain-like"/>
    <property type="match status" value="1"/>
</dbReference>
<organism evidence="7">
    <name type="scientific">Clostridium innocuum</name>
    <dbReference type="NCBI Taxonomy" id="1522"/>
    <lineage>
        <taxon>Bacteria</taxon>
        <taxon>Bacillati</taxon>
        <taxon>Bacillota</taxon>
        <taxon>Clostridia</taxon>
        <taxon>Eubacteriales</taxon>
        <taxon>Clostridiaceae</taxon>
        <taxon>Clostridium</taxon>
    </lineage>
</organism>
<dbReference type="Gene3D" id="3.20.20.10">
    <property type="entry name" value="Alanine racemase"/>
    <property type="match status" value="1"/>
</dbReference>
<dbReference type="GO" id="GO:0030170">
    <property type="term" value="F:pyridoxal phosphate binding"/>
    <property type="evidence" value="ECO:0007669"/>
    <property type="project" value="TreeGrafter"/>
</dbReference>
<dbReference type="EMBL" id="AY479979">
    <property type="protein sequence ID" value="AAS47779.1"/>
    <property type="molecule type" value="Genomic_DNA"/>
</dbReference>
<accession>Q6JH78</accession>
<name>Q6JH78_CLOIN</name>
<evidence type="ECO:0000256" key="4">
    <source>
        <dbReference type="PIRSR" id="PIRSR600821-50"/>
    </source>
</evidence>
<dbReference type="InterPro" id="IPR029066">
    <property type="entry name" value="PLP-binding_barrel"/>
</dbReference>
<dbReference type="Pfam" id="PF01168">
    <property type="entry name" value="Ala_racemase_N"/>
    <property type="match status" value="1"/>
</dbReference>
<reference evidence="7" key="1">
    <citation type="journal article" date="2004" name="J. Bacteriol.">
        <title>Mechanism of intrinsic resistance to vancomycin in Clostridium innocuum NCIB 10674.</title>
        <authorList>
            <person name="David V."/>
            <person name="Bozdogan B."/>
            <person name="Mainardi J.L."/>
            <person name="Legrand R."/>
            <person name="Gutmann L."/>
            <person name="Leclercq R."/>
        </authorList>
    </citation>
    <scope>NUCLEOTIDE SEQUENCE</scope>
    <source>
        <strain evidence="7">NCIB 10674</strain>
    </source>
</reference>
<evidence type="ECO:0000256" key="5">
    <source>
        <dbReference type="PIRSR" id="PIRSR600821-52"/>
    </source>
</evidence>
<dbReference type="GO" id="GO:0005829">
    <property type="term" value="C:cytosol"/>
    <property type="evidence" value="ECO:0007669"/>
    <property type="project" value="TreeGrafter"/>
</dbReference>
<comment type="cofactor">
    <cofactor evidence="1 4">
        <name>pyridoxal 5'-phosphate</name>
        <dbReference type="ChEBI" id="CHEBI:597326"/>
    </cofactor>
</comment>
<evidence type="ECO:0000313" key="7">
    <source>
        <dbReference type="EMBL" id="AAS47779.1"/>
    </source>
</evidence>
<dbReference type="InterPro" id="IPR000821">
    <property type="entry name" value="Ala_racemase"/>
</dbReference>
<keyword evidence="3" id="KW-0413">Isomerase</keyword>
<dbReference type="PRINTS" id="PR00992">
    <property type="entry name" value="ALARACEMASE"/>
</dbReference>
<dbReference type="SMART" id="SM01005">
    <property type="entry name" value="Ala_racemase_C"/>
    <property type="match status" value="1"/>
</dbReference>
<dbReference type="GO" id="GO:0006522">
    <property type="term" value="P:alanine metabolic process"/>
    <property type="evidence" value="ECO:0007669"/>
    <property type="project" value="InterPro"/>
</dbReference>
<feature type="binding site" evidence="5">
    <location>
        <position position="140"/>
    </location>
    <ligand>
        <name>substrate</name>
    </ligand>
</feature>
<dbReference type="PANTHER" id="PTHR30511:SF0">
    <property type="entry name" value="ALANINE RACEMASE, CATABOLIC-RELATED"/>
    <property type="match status" value="1"/>
</dbReference>
<dbReference type="InterPro" id="IPR011079">
    <property type="entry name" value="Ala_racemase_C"/>
</dbReference>
<feature type="domain" description="Alanine racemase C-terminal" evidence="6">
    <location>
        <begin position="276"/>
        <end position="383"/>
    </location>
</feature>
<evidence type="ECO:0000259" key="6">
    <source>
        <dbReference type="SMART" id="SM01005"/>
    </source>
</evidence>
<dbReference type="Gene3D" id="2.40.37.10">
    <property type="entry name" value="Lyase, Ornithine Decarboxylase, Chain A, domain 1"/>
    <property type="match status" value="1"/>
</dbReference>
<feature type="modified residue" description="N6-(pyridoxal phosphate)lysine" evidence="4">
    <location>
        <position position="42"/>
    </location>
</feature>
<dbReference type="InterPro" id="IPR009006">
    <property type="entry name" value="Ala_racemase/Decarboxylase_C"/>
</dbReference>
<dbReference type="FunFam" id="3.20.20.10:FF:000002">
    <property type="entry name" value="Alanine racemase"/>
    <property type="match status" value="1"/>
</dbReference>
<dbReference type="AlphaFoldDB" id="Q6JH78"/>
<evidence type="ECO:0000256" key="3">
    <source>
        <dbReference type="ARBA" id="ARBA00023235"/>
    </source>
</evidence>
<dbReference type="InterPro" id="IPR001608">
    <property type="entry name" value="Ala_racemase_N"/>
</dbReference>
<dbReference type="SUPFAM" id="SSF51419">
    <property type="entry name" value="PLP-binding barrel"/>
    <property type="match status" value="1"/>
</dbReference>
<evidence type="ECO:0000256" key="1">
    <source>
        <dbReference type="ARBA" id="ARBA00001933"/>
    </source>
</evidence>
<dbReference type="GO" id="GO:0008784">
    <property type="term" value="F:alanine racemase activity"/>
    <property type="evidence" value="ECO:0007669"/>
    <property type="project" value="InterPro"/>
</dbReference>
<evidence type="ECO:0000256" key="2">
    <source>
        <dbReference type="ARBA" id="ARBA00022898"/>
    </source>
</evidence>
<dbReference type="PANTHER" id="PTHR30511">
    <property type="entry name" value="ALANINE RACEMASE"/>
    <property type="match status" value="1"/>
</dbReference>
<sequence>MENVLKSNTPSWLEIDLTRISHNIKEVQKLIPSTSKIMAIVKANGYGHGDVECSRMMEQQGIDFFGVSSVDEGVRLRENGIQSPILVLGYTPPVHFHYLNEASLIQTLVSKEYAEKLNAYAKEQNVVVKAHAKVNTGMSRIGISHRIMHIISRISKALVRLKHLNVSGIFSHFSVSDCLDEENCAFTNHQIALFERVLADLRPEGLTPVQRICRQLWNFKLSEPALDYVRPGLLWMGVPAMMHWQFARHRSFSPHGMEGKCFPGKGYSARCYGQLRPSFQAEVCTRVATLAVGYADGFPRSVSNQGACVLLHGRRVPIIGNICMDQMMVDITGLDGVSEGDVATLIGCDGDEVLSVDELSRLAHTINNETLCWISQRVPRIYK</sequence>
<dbReference type="NCBIfam" id="TIGR00492">
    <property type="entry name" value="alr"/>
    <property type="match status" value="1"/>
</dbReference>
<dbReference type="InterPro" id="IPR020622">
    <property type="entry name" value="Ala_racemase_pyridoxalP-BS"/>
</dbReference>
<dbReference type="CDD" id="cd06825">
    <property type="entry name" value="PLPDE_III_VanT"/>
    <property type="match status" value="1"/>
</dbReference>